<dbReference type="EMBL" id="CAJNNV010002645">
    <property type="protein sequence ID" value="CAE8587538.1"/>
    <property type="molecule type" value="Genomic_DNA"/>
</dbReference>
<sequence length="49" mass="5376">LAEKTATTPNGSRIRSSGISTRRARRQSGNICKNCTGRRSTWRARSAPT</sequence>
<reference evidence="2" key="1">
    <citation type="submission" date="2021-02" db="EMBL/GenBank/DDBJ databases">
        <authorList>
            <person name="Dougan E. K."/>
            <person name="Rhodes N."/>
            <person name="Thang M."/>
            <person name="Chan C."/>
        </authorList>
    </citation>
    <scope>NUCLEOTIDE SEQUENCE</scope>
</reference>
<gene>
    <name evidence="2" type="ORF">PGLA1383_LOCUS6375</name>
</gene>
<feature type="compositionally biased region" description="Polar residues" evidence="1">
    <location>
        <begin position="27"/>
        <end position="39"/>
    </location>
</feature>
<accession>A0A813DN27</accession>
<organism evidence="2 3">
    <name type="scientific">Polarella glacialis</name>
    <name type="common">Dinoflagellate</name>
    <dbReference type="NCBI Taxonomy" id="89957"/>
    <lineage>
        <taxon>Eukaryota</taxon>
        <taxon>Sar</taxon>
        <taxon>Alveolata</taxon>
        <taxon>Dinophyceae</taxon>
        <taxon>Suessiales</taxon>
        <taxon>Suessiaceae</taxon>
        <taxon>Polarella</taxon>
    </lineage>
</organism>
<evidence type="ECO:0000313" key="2">
    <source>
        <dbReference type="EMBL" id="CAE8587538.1"/>
    </source>
</evidence>
<evidence type="ECO:0000256" key="1">
    <source>
        <dbReference type="SAM" id="MobiDB-lite"/>
    </source>
</evidence>
<feature type="region of interest" description="Disordered" evidence="1">
    <location>
        <begin position="1"/>
        <end position="49"/>
    </location>
</feature>
<feature type="compositionally biased region" description="Low complexity" evidence="1">
    <location>
        <begin position="11"/>
        <end position="21"/>
    </location>
</feature>
<dbReference type="Proteomes" id="UP000654075">
    <property type="component" value="Unassembled WGS sequence"/>
</dbReference>
<feature type="non-terminal residue" evidence="2">
    <location>
        <position position="49"/>
    </location>
</feature>
<protein>
    <submittedName>
        <fullName evidence="2">Uncharacterized protein</fullName>
    </submittedName>
</protein>
<proteinExistence type="predicted"/>
<evidence type="ECO:0000313" key="3">
    <source>
        <dbReference type="Proteomes" id="UP000654075"/>
    </source>
</evidence>
<dbReference type="AlphaFoldDB" id="A0A813DN27"/>
<name>A0A813DN27_POLGL</name>
<comment type="caution">
    <text evidence="2">The sequence shown here is derived from an EMBL/GenBank/DDBJ whole genome shotgun (WGS) entry which is preliminary data.</text>
</comment>
<keyword evidence="3" id="KW-1185">Reference proteome</keyword>
<feature type="compositionally biased region" description="Polar residues" evidence="1">
    <location>
        <begin position="1"/>
        <end position="10"/>
    </location>
</feature>